<evidence type="ECO:0000259" key="11">
    <source>
        <dbReference type="Pfam" id="PF02753"/>
    </source>
</evidence>
<dbReference type="RefSeq" id="WP_078000666.1">
    <property type="nucleotide sequence ID" value="NZ_MRUL01000001.1"/>
</dbReference>
<evidence type="ECO:0000256" key="8">
    <source>
        <dbReference type="RuleBase" id="RU003918"/>
    </source>
</evidence>
<sequence length="250" mass="27427">MKYTTFLTTAAVVLAGALTTYQATAAIALDRTRVIFDGGSRSMSLNITNENRELPYLAQGWIEDQHGKKIDSPLVVLPPLQRIEPGARSQVRIQATPAVSQLPQDRETLYYFNLREIPPKSNKPNTLQIALQTRVKLFYRPAALMANADDYARPWQKKLTLTRQGASYRVSNPTPYYVTLAGAAPSVKAQDVAGFEPVMIAPQETALLKVSATALGSHPVITYINDFGGRPKLVLSCNDGQCRVTDHIAG</sequence>
<evidence type="ECO:0000256" key="9">
    <source>
        <dbReference type="SAM" id="SignalP"/>
    </source>
</evidence>
<comment type="caution">
    <text evidence="12">The sequence shown here is derived from an EMBL/GenBank/DDBJ whole genome shotgun (WGS) entry which is preliminary data.</text>
</comment>
<accession>A0A1S8YSL7</accession>
<keyword evidence="5" id="KW-0574">Periplasm</keyword>
<evidence type="ECO:0000256" key="5">
    <source>
        <dbReference type="ARBA" id="ARBA00022764"/>
    </source>
</evidence>
<keyword evidence="3" id="KW-1029">Fimbrium biogenesis</keyword>
<dbReference type="Gene3D" id="2.60.40.10">
    <property type="entry name" value="Immunoglobulins"/>
    <property type="match status" value="2"/>
</dbReference>
<evidence type="ECO:0000256" key="7">
    <source>
        <dbReference type="ARBA" id="ARBA00023319"/>
    </source>
</evidence>
<dbReference type="InterPro" id="IPR050643">
    <property type="entry name" value="Periplasmic_pilus_chap"/>
</dbReference>
<dbReference type="PANTHER" id="PTHR30251:SF2">
    <property type="entry name" value="FIMBRIAL CHAPERONE YADV-RELATED"/>
    <property type="match status" value="1"/>
</dbReference>
<dbReference type="InterPro" id="IPR008962">
    <property type="entry name" value="PapD-like_sf"/>
</dbReference>
<dbReference type="InterPro" id="IPR001829">
    <property type="entry name" value="Pili_assmbl_chaperone_bac"/>
</dbReference>
<evidence type="ECO:0000313" key="12">
    <source>
        <dbReference type="EMBL" id="OON41643.1"/>
    </source>
</evidence>
<evidence type="ECO:0000313" key="13">
    <source>
        <dbReference type="Proteomes" id="UP000190667"/>
    </source>
</evidence>
<dbReference type="Proteomes" id="UP000190667">
    <property type="component" value="Unassembled WGS sequence"/>
</dbReference>
<dbReference type="GO" id="GO:0030288">
    <property type="term" value="C:outer membrane-bounded periplasmic space"/>
    <property type="evidence" value="ECO:0007669"/>
    <property type="project" value="InterPro"/>
</dbReference>
<keyword evidence="4 9" id="KW-0732">Signal</keyword>
<dbReference type="PROSITE" id="PS00635">
    <property type="entry name" value="PILI_CHAPERONE"/>
    <property type="match status" value="1"/>
</dbReference>
<comment type="similarity">
    <text evidence="2 8">Belongs to the periplasmic pilus chaperone family.</text>
</comment>
<feature type="chain" id="PRO_5013091638" evidence="9">
    <location>
        <begin position="26"/>
        <end position="250"/>
    </location>
</feature>
<dbReference type="FunFam" id="2.60.40.10:FF:000458">
    <property type="entry name" value="Molecular chaperone FimC"/>
    <property type="match status" value="1"/>
</dbReference>
<feature type="domain" description="Pili assembly chaperone N-terminal" evidence="10">
    <location>
        <begin position="27"/>
        <end position="144"/>
    </location>
</feature>
<dbReference type="SUPFAM" id="SSF49584">
    <property type="entry name" value="Periplasmic chaperone C-domain"/>
    <property type="match status" value="1"/>
</dbReference>
<keyword evidence="13" id="KW-1185">Reference proteome</keyword>
<evidence type="ECO:0000256" key="4">
    <source>
        <dbReference type="ARBA" id="ARBA00022729"/>
    </source>
</evidence>
<protein>
    <submittedName>
        <fullName evidence="12">Molecular chaperone</fullName>
    </submittedName>
</protein>
<evidence type="ECO:0000256" key="6">
    <source>
        <dbReference type="ARBA" id="ARBA00023186"/>
    </source>
</evidence>
<dbReference type="InterPro" id="IPR013783">
    <property type="entry name" value="Ig-like_fold"/>
</dbReference>
<evidence type="ECO:0000256" key="1">
    <source>
        <dbReference type="ARBA" id="ARBA00004418"/>
    </source>
</evidence>
<dbReference type="GO" id="GO:0071555">
    <property type="term" value="P:cell wall organization"/>
    <property type="evidence" value="ECO:0007669"/>
    <property type="project" value="InterPro"/>
</dbReference>
<comment type="subcellular location">
    <subcellularLocation>
        <location evidence="1 8">Periplasm</location>
    </subcellularLocation>
</comment>
<reference evidence="12 13" key="1">
    <citation type="submission" date="2016-12" db="EMBL/GenBank/DDBJ databases">
        <title>Izhakiella australiana sp. nov. of genus Izhakiella isolated from Australian desert.</title>
        <authorList>
            <person name="Ji M."/>
        </authorList>
    </citation>
    <scope>NUCLEOTIDE SEQUENCE [LARGE SCALE GENOMIC DNA]</scope>
    <source>
        <strain evidence="12 13">D4N98</strain>
    </source>
</reference>
<gene>
    <name evidence="12" type="ORF">BTJ39_00285</name>
</gene>
<feature type="signal peptide" evidence="9">
    <location>
        <begin position="1"/>
        <end position="25"/>
    </location>
</feature>
<evidence type="ECO:0000259" key="10">
    <source>
        <dbReference type="Pfam" id="PF00345"/>
    </source>
</evidence>
<keyword evidence="6 8" id="KW-0143">Chaperone</keyword>
<dbReference type="AlphaFoldDB" id="A0A1S8YSL7"/>
<name>A0A1S8YSL7_9GAMM</name>
<proteinExistence type="inferred from homology"/>
<dbReference type="PRINTS" id="PR00969">
    <property type="entry name" value="CHAPERONPILI"/>
</dbReference>
<keyword evidence="7" id="KW-0393">Immunoglobulin domain</keyword>
<dbReference type="EMBL" id="MRUL01000001">
    <property type="protein sequence ID" value="OON41643.1"/>
    <property type="molecule type" value="Genomic_DNA"/>
</dbReference>
<dbReference type="InterPro" id="IPR018046">
    <property type="entry name" value="Pili_assmbl_chaperone_CS"/>
</dbReference>
<dbReference type="InterPro" id="IPR036316">
    <property type="entry name" value="Pili_assmbl_chap_C_dom_sf"/>
</dbReference>
<dbReference type="Pfam" id="PF02753">
    <property type="entry name" value="PapD_C"/>
    <property type="match status" value="1"/>
</dbReference>
<evidence type="ECO:0000256" key="2">
    <source>
        <dbReference type="ARBA" id="ARBA00007399"/>
    </source>
</evidence>
<dbReference type="OrthoDB" id="9131059at2"/>
<organism evidence="12 13">
    <name type="scientific">Izhakiella australiensis</name>
    <dbReference type="NCBI Taxonomy" id="1926881"/>
    <lineage>
        <taxon>Bacteria</taxon>
        <taxon>Pseudomonadati</taxon>
        <taxon>Pseudomonadota</taxon>
        <taxon>Gammaproteobacteria</taxon>
        <taxon>Enterobacterales</taxon>
        <taxon>Erwiniaceae</taxon>
        <taxon>Izhakiella</taxon>
    </lineage>
</organism>
<dbReference type="STRING" id="1926881.BTJ39_00285"/>
<dbReference type="PANTHER" id="PTHR30251">
    <property type="entry name" value="PILUS ASSEMBLY CHAPERONE"/>
    <property type="match status" value="1"/>
</dbReference>
<dbReference type="InterPro" id="IPR016148">
    <property type="entry name" value="Pili_assmbl_chaperone_C"/>
</dbReference>
<dbReference type="Pfam" id="PF00345">
    <property type="entry name" value="PapD_N"/>
    <property type="match status" value="1"/>
</dbReference>
<feature type="domain" description="Pili assembly chaperone C-terminal" evidence="11">
    <location>
        <begin position="170"/>
        <end position="230"/>
    </location>
</feature>
<dbReference type="SUPFAM" id="SSF49354">
    <property type="entry name" value="PapD-like"/>
    <property type="match status" value="1"/>
</dbReference>
<dbReference type="InterPro" id="IPR016147">
    <property type="entry name" value="Pili_assmbl_chaperone_N"/>
</dbReference>
<evidence type="ECO:0000256" key="3">
    <source>
        <dbReference type="ARBA" id="ARBA00022558"/>
    </source>
</evidence>